<feature type="domain" description="Programmed cell death protein 2 C-terminal" evidence="1">
    <location>
        <begin position="61"/>
        <end position="175"/>
    </location>
</feature>
<dbReference type="PANTHER" id="PTHR47762:SF2">
    <property type="entry name" value="OS04G0640800 PROTEIN"/>
    <property type="match status" value="1"/>
</dbReference>
<accession>A0ABR2YKN2</accession>
<comment type="caution">
    <text evidence="2">The sequence shown here is derived from an EMBL/GenBank/DDBJ whole genome shotgun (WGS) entry which is preliminary data.</text>
</comment>
<dbReference type="Pfam" id="PF04194">
    <property type="entry name" value="PDCD2_C"/>
    <property type="match status" value="1"/>
</dbReference>
<proteinExistence type="predicted"/>
<protein>
    <recommendedName>
        <fullName evidence="1">Programmed cell death protein 2 C-terminal domain-containing protein</fullName>
    </recommendedName>
</protein>
<organism evidence="2 3">
    <name type="scientific">Coccomyxa subellipsoidea</name>
    <dbReference type="NCBI Taxonomy" id="248742"/>
    <lineage>
        <taxon>Eukaryota</taxon>
        <taxon>Viridiplantae</taxon>
        <taxon>Chlorophyta</taxon>
        <taxon>core chlorophytes</taxon>
        <taxon>Trebouxiophyceae</taxon>
        <taxon>Trebouxiophyceae incertae sedis</taxon>
        <taxon>Coccomyxaceae</taxon>
        <taxon>Coccomyxa</taxon>
    </lineage>
</organism>
<name>A0ABR2YKN2_9CHLO</name>
<evidence type="ECO:0000313" key="3">
    <source>
        <dbReference type="Proteomes" id="UP001491310"/>
    </source>
</evidence>
<gene>
    <name evidence="2" type="ORF">WJX75_003187</name>
</gene>
<evidence type="ECO:0000313" key="2">
    <source>
        <dbReference type="EMBL" id="KAK9907414.1"/>
    </source>
</evidence>
<dbReference type="Proteomes" id="UP001491310">
    <property type="component" value="Unassembled WGS sequence"/>
</dbReference>
<dbReference type="InterPro" id="IPR007320">
    <property type="entry name" value="PDCD2_C"/>
</dbReference>
<sequence>MMVYKGILDVKPRIRANVYIEVLPEEEGIPQVEELSASGQGAGGWGGEGYEKPSAASADLGFHRYVKRMQRQSEQCIRCARGGTLLWPKEQQPQLERCSCGHELILEVQLMAPLMHMLTEAGEWLADGSAGPSRASGFLDVPDSWDWLTIAVFSCREGCKAREAHVGVVEETVVIANE</sequence>
<reference evidence="2 3" key="1">
    <citation type="journal article" date="2024" name="Nat. Commun.">
        <title>Phylogenomics reveals the evolutionary origins of lichenization in chlorophyte algae.</title>
        <authorList>
            <person name="Puginier C."/>
            <person name="Libourel C."/>
            <person name="Otte J."/>
            <person name="Skaloud P."/>
            <person name="Haon M."/>
            <person name="Grisel S."/>
            <person name="Petersen M."/>
            <person name="Berrin J.G."/>
            <person name="Delaux P.M."/>
            <person name="Dal Grande F."/>
            <person name="Keller J."/>
        </authorList>
    </citation>
    <scope>NUCLEOTIDE SEQUENCE [LARGE SCALE GENOMIC DNA]</scope>
    <source>
        <strain evidence="2 3">SAG 216-7</strain>
    </source>
</reference>
<evidence type="ECO:0000259" key="1">
    <source>
        <dbReference type="Pfam" id="PF04194"/>
    </source>
</evidence>
<dbReference type="EMBL" id="JALJOT010000009">
    <property type="protein sequence ID" value="KAK9907414.1"/>
    <property type="molecule type" value="Genomic_DNA"/>
</dbReference>
<keyword evidence="3" id="KW-1185">Reference proteome</keyword>
<dbReference type="PANTHER" id="PTHR47762">
    <property type="entry name" value="OSJNBB0079B02.4 PROTEIN"/>
    <property type="match status" value="1"/>
</dbReference>